<proteinExistence type="predicted"/>
<dbReference type="InterPro" id="IPR001387">
    <property type="entry name" value="Cro/C1-type_HTH"/>
</dbReference>
<feature type="domain" description="HTH cro/C1-type" evidence="1">
    <location>
        <begin position="17"/>
        <end position="71"/>
    </location>
</feature>
<name>A0ABU5LNW4_9SPHN</name>
<dbReference type="EMBL" id="JAOBTW010000006">
    <property type="protein sequence ID" value="MDZ7281622.1"/>
    <property type="molecule type" value="Genomic_DNA"/>
</dbReference>
<keyword evidence="3" id="KW-1185">Reference proteome</keyword>
<dbReference type="Proteomes" id="UP001292182">
    <property type="component" value="Unassembled WGS sequence"/>
</dbReference>
<protein>
    <submittedName>
        <fullName evidence="2">Helix-turn-helix domain-containing protein</fullName>
    </submittedName>
</protein>
<evidence type="ECO:0000259" key="1">
    <source>
        <dbReference type="PROSITE" id="PS50943"/>
    </source>
</evidence>
<evidence type="ECO:0000313" key="3">
    <source>
        <dbReference type="Proteomes" id="UP001292182"/>
    </source>
</evidence>
<reference evidence="3" key="1">
    <citation type="submission" date="2023-07" db="EMBL/GenBank/DDBJ databases">
        <title>Whole genome sequence analysis of rice epiphytic Sphingomonas sanguinis OsEp_Plm_15B2.</title>
        <authorList>
            <person name="Sahu K.P."/>
            <person name="Asharani P."/>
            <person name="Reddy B."/>
            <person name="Kumar A."/>
        </authorList>
    </citation>
    <scope>NUCLEOTIDE SEQUENCE [LARGE SCALE GENOMIC DNA]</scope>
    <source>
        <strain evidence="3">OsEp_Plm_15B2</strain>
    </source>
</reference>
<dbReference type="CDD" id="cd00093">
    <property type="entry name" value="HTH_XRE"/>
    <property type="match status" value="1"/>
</dbReference>
<dbReference type="Pfam" id="PF13560">
    <property type="entry name" value="HTH_31"/>
    <property type="match status" value="1"/>
</dbReference>
<gene>
    <name evidence="2" type="ORF">N4G62_06215</name>
</gene>
<sequence length="92" mass="10578">MDKYVSHALGKRLSGFLAMVRKDAGLTQAELAQRLSRPQPMISHIERGERRVDMLEFCEIAWAMGLNPEDLFARFSLEVLKPEGLDRYADRK</sequence>
<comment type="caution">
    <text evidence="2">The sequence shown here is derived from an EMBL/GenBank/DDBJ whole genome shotgun (WGS) entry which is preliminary data.</text>
</comment>
<evidence type="ECO:0000313" key="2">
    <source>
        <dbReference type="EMBL" id="MDZ7281622.1"/>
    </source>
</evidence>
<dbReference type="SMART" id="SM00530">
    <property type="entry name" value="HTH_XRE"/>
    <property type="match status" value="1"/>
</dbReference>
<dbReference type="RefSeq" id="WP_219020169.1">
    <property type="nucleotide sequence ID" value="NZ_CP079203.1"/>
</dbReference>
<organism evidence="2 3">
    <name type="scientific">Sphingomonas sanguinis</name>
    <dbReference type="NCBI Taxonomy" id="33051"/>
    <lineage>
        <taxon>Bacteria</taxon>
        <taxon>Pseudomonadati</taxon>
        <taxon>Pseudomonadota</taxon>
        <taxon>Alphaproteobacteria</taxon>
        <taxon>Sphingomonadales</taxon>
        <taxon>Sphingomonadaceae</taxon>
        <taxon>Sphingomonas</taxon>
    </lineage>
</organism>
<accession>A0ABU5LNW4</accession>
<dbReference type="PROSITE" id="PS50943">
    <property type="entry name" value="HTH_CROC1"/>
    <property type="match status" value="1"/>
</dbReference>